<reference evidence="1 2" key="1">
    <citation type="submission" date="2022-07" db="EMBL/GenBank/DDBJ databases">
        <title>Methylomonas rivi sp. nov., Methylomonas rosea sp. nov., Methylomonas aureus sp. nov. and Methylomonas subterranea sp. nov., four novel methanotrophs isolated from a freshwater creek and the deep terrestrial subsurface.</title>
        <authorList>
            <person name="Abin C."/>
            <person name="Sankaranarayanan K."/>
            <person name="Garner C."/>
            <person name="Sindelar R."/>
            <person name="Kotary K."/>
            <person name="Garner R."/>
            <person name="Barclay S."/>
            <person name="Lawson P."/>
            <person name="Krumholz L."/>
        </authorList>
    </citation>
    <scope>NUCLEOTIDE SEQUENCE [LARGE SCALE GENOMIC DNA]</scope>
    <source>
        <strain evidence="1 2">SURF-2</strain>
    </source>
</reference>
<dbReference type="Proteomes" id="UP001524499">
    <property type="component" value="Unassembled WGS sequence"/>
</dbReference>
<name>A0ABT1TK36_9GAMM</name>
<comment type="caution">
    <text evidence="1">The sequence shown here is derived from an EMBL/GenBank/DDBJ whole genome shotgun (WGS) entry which is preliminary data.</text>
</comment>
<evidence type="ECO:0000313" key="1">
    <source>
        <dbReference type="EMBL" id="MCQ8105830.1"/>
    </source>
</evidence>
<proteinExistence type="predicted"/>
<dbReference type="RefSeq" id="WP_256603862.1">
    <property type="nucleotide sequence ID" value="NZ_JANIBJ010000039.1"/>
</dbReference>
<evidence type="ECO:0000313" key="2">
    <source>
        <dbReference type="Proteomes" id="UP001524499"/>
    </source>
</evidence>
<dbReference type="EMBL" id="JANIBJ010000039">
    <property type="protein sequence ID" value="MCQ8105830.1"/>
    <property type="molecule type" value="Genomic_DNA"/>
</dbReference>
<organism evidence="1 2">
    <name type="scientific">Methylomonas subterranea</name>
    <dbReference type="NCBI Taxonomy" id="2952225"/>
    <lineage>
        <taxon>Bacteria</taxon>
        <taxon>Pseudomonadati</taxon>
        <taxon>Pseudomonadota</taxon>
        <taxon>Gammaproteobacteria</taxon>
        <taxon>Methylococcales</taxon>
        <taxon>Methylococcaceae</taxon>
        <taxon>Methylomonas</taxon>
    </lineage>
</organism>
<keyword evidence="2" id="KW-1185">Reference proteome</keyword>
<protein>
    <recommendedName>
        <fullName evidence="3">Integron gene cassette protein</fullName>
    </recommendedName>
</protein>
<accession>A0ABT1TK36</accession>
<sequence length="94" mass="10107">MNEVELKTRFMTLAALADMVAADNVHGFMLARGLVDGVPGHWEVWPNLVADAEALFVDFALSNEDGHIIEFNSLDPALAAIRAAGWDGLVTIDG</sequence>
<evidence type="ECO:0008006" key="3">
    <source>
        <dbReference type="Google" id="ProtNLM"/>
    </source>
</evidence>
<gene>
    <name evidence="1" type="ORF">NP590_17100</name>
</gene>